<accession>A0A1G2PDK8</accession>
<dbReference type="InterPro" id="IPR001270">
    <property type="entry name" value="ClpA/B"/>
</dbReference>
<gene>
    <name evidence="5" type="ORF">A2828_00360</name>
</gene>
<dbReference type="SUPFAM" id="SSF52540">
    <property type="entry name" value="P-loop containing nucleoside triphosphate hydrolases"/>
    <property type="match status" value="1"/>
</dbReference>
<protein>
    <recommendedName>
        <fullName evidence="4">ATPase AAA-type core domain-containing protein</fullName>
    </recommendedName>
</protein>
<dbReference type="GO" id="GO:0034605">
    <property type="term" value="P:cellular response to heat"/>
    <property type="evidence" value="ECO:0007669"/>
    <property type="project" value="TreeGrafter"/>
</dbReference>
<dbReference type="EMBL" id="MHSR01000016">
    <property type="protein sequence ID" value="OHA46387.1"/>
    <property type="molecule type" value="Genomic_DNA"/>
</dbReference>
<dbReference type="InterPro" id="IPR050130">
    <property type="entry name" value="ClpA_ClpB"/>
</dbReference>
<reference evidence="5 6" key="1">
    <citation type="journal article" date="2016" name="Nat. Commun.">
        <title>Thousands of microbial genomes shed light on interconnected biogeochemical processes in an aquifer system.</title>
        <authorList>
            <person name="Anantharaman K."/>
            <person name="Brown C.T."/>
            <person name="Hug L.A."/>
            <person name="Sharon I."/>
            <person name="Castelle C.J."/>
            <person name="Probst A.J."/>
            <person name="Thomas B.C."/>
            <person name="Singh A."/>
            <person name="Wilkins M.J."/>
            <person name="Karaoz U."/>
            <person name="Brodie E.L."/>
            <person name="Williams K.H."/>
            <person name="Hubbard S.S."/>
            <person name="Banfield J.F."/>
        </authorList>
    </citation>
    <scope>NUCLEOTIDE SEQUENCE [LARGE SCALE GENOMIC DNA]</scope>
</reference>
<dbReference type="PRINTS" id="PR00300">
    <property type="entry name" value="CLPPROTEASEA"/>
</dbReference>
<comment type="caution">
    <text evidence="5">The sequence shown here is derived from an EMBL/GenBank/DDBJ whole genome shotgun (WGS) entry which is preliminary data.</text>
</comment>
<keyword evidence="3" id="KW-0175">Coiled coil</keyword>
<organism evidence="5 6">
    <name type="scientific">Candidatus Terrybacteria bacterium RIFCSPHIGHO2_01_FULL_43_35</name>
    <dbReference type="NCBI Taxonomy" id="1802361"/>
    <lineage>
        <taxon>Bacteria</taxon>
        <taxon>Candidatus Terryibacteriota</taxon>
    </lineage>
</organism>
<dbReference type="Gene3D" id="3.40.50.300">
    <property type="entry name" value="P-loop containing nucleotide triphosphate hydrolases"/>
    <property type="match status" value="2"/>
</dbReference>
<feature type="coiled-coil region" evidence="3">
    <location>
        <begin position="151"/>
        <end position="237"/>
    </location>
</feature>
<dbReference type="AlphaFoldDB" id="A0A1G2PDK8"/>
<dbReference type="GO" id="GO:0016887">
    <property type="term" value="F:ATP hydrolysis activity"/>
    <property type="evidence" value="ECO:0007669"/>
    <property type="project" value="InterPro"/>
</dbReference>
<dbReference type="InterPro" id="IPR003959">
    <property type="entry name" value="ATPase_AAA_core"/>
</dbReference>
<evidence type="ECO:0000313" key="5">
    <source>
        <dbReference type="EMBL" id="OHA46387.1"/>
    </source>
</evidence>
<evidence type="ECO:0000256" key="3">
    <source>
        <dbReference type="SAM" id="Coils"/>
    </source>
</evidence>
<dbReference type="GO" id="GO:0005524">
    <property type="term" value="F:ATP binding"/>
    <property type="evidence" value="ECO:0007669"/>
    <property type="project" value="UniProtKB-KW"/>
</dbReference>
<keyword evidence="2" id="KW-0067">ATP-binding</keyword>
<proteinExistence type="predicted"/>
<dbReference type="PANTHER" id="PTHR11638">
    <property type="entry name" value="ATP-DEPENDENT CLP PROTEASE"/>
    <property type="match status" value="1"/>
</dbReference>
<feature type="domain" description="ATPase AAA-type core" evidence="4">
    <location>
        <begin position="80"/>
        <end position="146"/>
    </location>
</feature>
<keyword evidence="1" id="KW-0547">Nucleotide-binding</keyword>
<sequence>MASEDKDYEKTESGLLIIHNPAFPNLSSGEWFELEEGEESSSVKDLRALLSSRIRGQPRAIEAVCKAFEDYHQGNLSEDKPIVVILFLGPSRHGKTEIVKVFAEFLHGDRNAIFKIDCSDYQNPSDVNLLKGAPPAFIRSDEEPGLSQEKLEEAARKNNKAFNAAEELVHQYNQLEDLKKEKKRELADIREQLKRSDLTSEDHSQLVINLRELKDSIAVIEEEKENILERWRELKKQMPKFFPSIMLLDEIEEADRSLIGILLQVMDEARLTVSTPKKGRTVTRFHRTFIFMTSNVGMREI</sequence>
<evidence type="ECO:0000256" key="2">
    <source>
        <dbReference type="ARBA" id="ARBA00022840"/>
    </source>
</evidence>
<dbReference type="Pfam" id="PF07724">
    <property type="entry name" value="AAA_2"/>
    <property type="match status" value="2"/>
</dbReference>
<dbReference type="PANTHER" id="PTHR11638:SF18">
    <property type="entry name" value="HEAT SHOCK PROTEIN 104"/>
    <property type="match status" value="1"/>
</dbReference>
<dbReference type="GO" id="GO:0005737">
    <property type="term" value="C:cytoplasm"/>
    <property type="evidence" value="ECO:0007669"/>
    <property type="project" value="TreeGrafter"/>
</dbReference>
<evidence type="ECO:0000256" key="1">
    <source>
        <dbReference type="ARBA" id="ARBA00022741"/>
    </source>
</evidence>
<evidence type="ECO:0000313" key="6">
    <source>
        <dbReference type="Proteomes" id="UP000178869"/>
    </source>
</evidence>
<evidence type="ECO:0000259" key="4">
    <source>
        <dbReference type="Pfam" id="PF07724"/>
    </source>
</evidence>
<feature type="domain" description="ATPase AAA-type core" evidence="4">
    <location>
        <begin position="230"/>
        <end position="300"/>
    </location>
</feature>
<name>A0A1G2PDK8_9BACT</name>
<dbReference type="InterPro" id="IPR027417">
    <property type="entry name" value="P-loop_NTPase"/>
</dbReference>
<dbReference type="Proteomes" id="UP000178869">
    <property type="component" value="Unassembled WGS sequence"/>
</dbReference>